<feature type="non-terminal residue" evidence="2">
    <location>
        <position position="1"/>
    </location>
</feature>
<accession>X1B4U9</accession>
<name>X1B4U9_9ZZZZ</name>
<reference evidence="2" key="1">
    <citation type="journal article" date="2014" name="Front. Microbiol.">
        <title>High frequency of phylogenetically diverse reductive dehalogenase-homologous genes in deep subseafloor sedimentary metagenomes.</title>
        <authorList>
            <person name="Kawai M."/>
            <person name="Futagami T."/>
            <person name="Toyoda A."/>
            <person name="Takaki Y."/>
            <person name="Nishi S."/>
            <person name="Hori S."/>
            <person name="Arai W."/>
            <person name="Tsubouchi T."/>
            <person name="Morono Y."/>
            <person name="Uchiyama I."/>
            <person name="Ito T."/>
            <person name="Fujiyama A."/>
            <person name="Inagaki F."/>
            <person name="Takami H."/>
        </authorList>
    </citation>
    <scope>NUCLEOTIDE SEQUENCE</scope>
    <source>
        <strain evidence="2">Expedition CK06-06</strain>
    </source>
</reference>
<keyword evidence="1" id="KW-0472">Membrane</keyword>
<evidence type="ECO:0000256" key="1">
    <source>
        <dbReference type="SAM" id="Phobius"/>
    </source>
</evidence>
<sequence length="247" mass="26610">AFLLRLAKADGTLIAQTPLPAWGYRPGSIYLSADMAATLEWGTNYTISMYGQDASHNTTNYTLTTADWRGSNLEILDDWCLALATSMGSYDNTTYVTTTTEKGLVLNEEGGVIFIVGIPYLDQVRPGIFQVVVSGIPHEEKEATWAFWSTLPSWDEAVGSELAGIFNSTGDLINVDGKTIGMLGIFIMWAAVATTAFAVGHGTAGMALSLPILALGTYYDFIPFAVMGVGIAVVVVLVVRELFWSKT</sequence>
<dbReference type="EMBL" id="BART01010974">
    <property type="protein sequence ID" value="GAG79223.1"/>
    <property type="molecule type" value="Genomic_DNA"/>
</dbReference>
<protein>
    <submittedName>
        <fullName evidence="2">Uncharacterized protein</fullName>
    </submittedName>
</protein>
<organism evidence="2">
    <name type="scientific">marine sediment metagenome</name>
    <dbReference type="NCBI Taxonomy" id="412755"/>
    <lineage>
        <taxon>unclassified sequences</taxon>
        <taxon>metagenomes</taxon>
        <taxon>ecological metagenomes</taxon>
    </lineage>
</organism>
<proteinExistence type="predicted"/>
<feature type="transmembrane region" description="Helical" evidence="1">
    <location>
        <begin position="180"/>
        <end position="201"/>
    </location>
</feature>
<evidence type="ECO:0000313" key="2">
    <source>
        <dbReference type="EMBL" id="GAG79223.1"/>
    </source>
</evidence>
<gene>
    <name evidence="2" type="ORF">S01H4_23607</name>
</gene>
<keyword evidence="1" id="KW-1133">Transmembrane helix</keyword>
<comment type="caution">
    <text evidence="2">The sequence shown here is derived from an EMBL/GenBank/DDBJ whole genome shotgun (WGS) entry which is preliminary data.</text>
</comment>
<feature type="transmembrane region" description="Helical" evidence="1">
    <location>
        <begin position="221"/>
        <end position="243"/>
    </location>
</feature>
<dbReference type="AlphaFoldDB" id="X1B4U9"/>
<keyword evidence="1" id="KW-0812">Transmembrane</keyword>